<protein>
    <recommendedName>
        <fullName evidence="4">Methyltransferase type 11 domain-containing protein</fullName>
    </recommendedName>
</protein>
<dbReference type="GO" id="GO:0032259">
    <property type="term" value="P:methylation"/>
    <property type="evidence" value="ECO:0007669"/>
    <property type="project" value="UniProtKB-KW"/>
</dbReference>
<dbReference type="PANTHER" id="PTHR43464">
    <property type="entry name" value="METHYLTRANSFERASE"/>
    <property type="match status" value="1"/>
</dbReference>
<dbReference type="GO" id="GO:0008757">
    <property type="term" value="F:S-adenosylmethionine-dependent methyltransferase activity"/>
    <property type="evidence" value="ECO:0007669"/>
    <property type="project" value="InterPro"/>
</dbReference>
<feature type="domain" description="Methyltransferase type 11" evidence="4">
    <location>
        <begin position="32"/>
        <end position="123"/>
    </location>
</feature>
<evidence type="ECO:0000256" key="1">
    <source>
        <dbReference type="ARBA" id="ARBA00022603"/>
    </source>
</evidence>
<dbReference type="STRING" id="1266370.NITGR_600023"/>
<comment type="caution">
    <text evidence="5">The sequence shown here is derived from an EMBL/GenBank/DDBJ whole genome shotgun (WGS) entry which is preliminary data.</text>
</comment>
<evidence type="ECO:0000313" key="6">
    <source>
        <dbReference type="Proteomes" id="UP000011704"/>
    </source>
</evidence>
<dbReference type="InterPro" id="IPR029063">
    <property type="entry name" value="SAM-dependent_MTases_sf"/>
</dbReference>
<dbReference type="CDD" id="cd02440">
    <property type="entry name" value="AdoMet_MTases"/>
    <property type="match status" value="1"/>
</dbReference>
<dbReference type="EMBL" id="CAQJ01000067">
    <property type="protein sequence ID" value="CCQ91238.1"/>
    <property type="molecule type" value="Genomic_DNA"/>
</dbReference>
<keyword evidence="1" id="KW-0489">Methyltransferase</keyword>
<accession>M1ZCX7</accession>
<dbReference type="InterPro" id="IPR013216">
    <property type="entry name" value="Methyltransf_11"/>
</dbReference>
<dbReference type="HOGENOM" id="CLU_890892_0_0_0"/>
<keyword evidence="3" id="KW-0949">S-adenosyl-L-methionine</keyword>
<dbReference type="PANTHER" id="PTHR43464:SF19">
    <property type="entry name" value="UBIQUINONE BIOSYNTHESIS O-METHYLTRANSFERASE, MITOCHONDRIAL"/>
    <property type="match status" value="1"/>
</dbReference>
<keyword evidence="6" id="KW-1185">Reference proteome</keyword>
<dbReference type="Proteomes" id="UP000011704">
    <property type="component" value="Unassembled WGS sequence"/>
</dbReference>
<sequence>MTSTAARITYEEYRPSGVDQGCFEHIHHGRVLEIGFGSGSLIKSLQEAGNEVHGVDVGRDIVDRARSRGFNVSLIDVSEQDLPFETDYFDAVYSYETFEHLTNPHRMVSEVRRVLKPGGAFYISVPTQEGTMGYGACRHAFVYPGLLEKKNLERFLMQMYFRVNKQYEMDTGLIVHRFYGLTNGKREDLPDIMDVIVGDYRVSELYKHVLTPERLQEEVQIEIDGYMKGILWGLDRPDGLEYAIGIGHHLCESYKGFPSLYMQLFECFFERGKPEAGISFLEKMLTDCQLPESSRERTRGLIDSLSTAPALG</sequence>
<evidence type="ECO:0000256" key="2">
    <source>
        <dbReference type="ARBA" id="ARBA00022679"/>
    </source>
</evidence>
<evidence type="ECO:0000256" key="3">
    <source>
        <dbReference type="ARBA" id="ARBA00022691"/>
    </source>
</evidence>
<keyword evidence="2" id="KW-0808">Transferase</keyword>
<evidence type="ECO:0000313" key="5">
    <source>
        <dbReference type="EMBL" id="CCQ91238.1"/>
    </source>
</evidence>
<dbReference type="InParanoid" id="M1ZCX7"/>
<dbReference type="SUPFAM" id="SSF53335">
    <property type="entry name" value="S-adenosyl-L-methionine-dependent methyltransferases"/>
    <property type="match status" value="1"/>
</dbReference>
<dbReference type="Gene3D" id="3.40.50.150">
    <property type="entry name" value="Vaccinia Virus protein VP39"/>
    <property type="match status" value="1"/>
</dbReference>
<name>M1ZCX7_NITG3</name>
<organism evidence="5 6">
    <name type="scientific">Nitrospina gracilis (strain 3/211)</name>
    <dbReference type="NCBI Taxonomy" id="1266370"/>
    <lineage>
        <taxon>Bacteria</taxon>
        <taxon>Pseudomonadati</taxon>
        <taxon>Nitrospinota/Tectimicrobiota group</taxon>
        <taxon>Nitrospinota</taxon>
        <taxon>Nitrospinia</taxon>
        <taxon>Nitrospinales</taxon>
        <taxon>Nitrospinaceae</taxon>
        <taxon>Nitrospina</taxon>
    </lineage>
</organism>
<dbReference type="RefSeq" id="WP_005009679.1">
    <property type="nucleotide sequence ID" value="NZ_HG422173.1"/>
</dbReference>
<dbReference type="AlphaFoldDB" id="M1ZCX7"/>
<gene>
    <name evidence="5" type="ORF">NITGR_600023</name>
</gene>
<reference evidence="5 6" key="1">
    <citation type="journal article" date="2013" name="Front. Microbiol.">
        <title>The genome of Nitrospina gracilis illuminates the metabolism and evolution of the major marine nitrite oxidizer.</title>
        <authorList>
            <person name="Luecker S."/>
            <person name="Nowka B."/>
            <person name="Rattei T."/>
            <person name="Spieck E."/>
            <person name="and Daims H."/>
        </authorList>
    </citation>
    <scope>NUCLEOTIDE SEQUENCE [LARGE SCALE GENOMIC DNA]</scope>
    <source>
        <strain evidence="5 6">3/211</strain>
    </source>
</reference>
<proteinExistence type="predicted"/>
<evidence type="ECO:0000259" key="4">
    <source>
        <dbReference type="Pfam" id="PF08241"/>
    </source>
</evidence>
<dbReference type="Pfam" id="PF08241">
    <property type="entry name" value="Methyltransf_11"/>
    <property type="match status" value="1"/>
</dbReference>